<keyword evidence="6" id="KW-1185">Reference proteome</keyword>
<evidence type="ECO:0000256" key="1">
    <source>
        <dbReference type="ARBA" id="ARBA00010613"/>
    </source>
</evidence>
<proteinExistence type="inferred from homology"/>
<dbReference type="Proteomes" id="UP000198703">
    <property type="component" value="Unassembled WGS sequence"/>
</dbReference>
<name>A0A1H4EHL8_9RHOB</name>
<dbReference type="OrthoDB" id="9811121at2"/>
<accession>A0A1H4EHL8</accession>
<reference evidence="5 6" key="1">
    <citation type="submission" date="2016-10" db="EMBL/GenBank/DDBJ databases">
        <authorList>
            <person name="de Groot N.N."/>
        </authorList>
    </citation>
    <scope>NUCLEOTIDE SEQUENCE [LARGE SCALE GENOMIC DNA]</scope>
    <source>
        <strain evidence="5 6">DSM 15345</strain>
    </source>
</reference>
<dbReference type="GO" id="GO:0016811">
    <property type="term" value="F:hydrolase activity, acting on carbon-nitrogen (but not peptide) bonds, in linear amides"/>
    <property type="evidence" value="ECO:0007669"/>
    <property type="project" value="InterPro"/>
</dbReference>
<evidence type="ECO:0000313" key="5">
    <source>
        <dbReference type="EMBL" id="SEA84525.1"/>
    </source>
</evidence>
<protein>
    <submittedName>
        <fullName evidence="5">Predicted amidohydrolase</fullName>
    </submittedName>
</protein>
<comment type="similarity">
    <text evidence="1">Belongs to the carbon-nitrogen hydrolase superfamily. NIT1/NIT2 family.</text>
</comment>
<dbReference type="InterPro" id="IPR003010">
    <property type="entry name" value="C-N_Hydrolase"/>
</dbReference>
<dbReference type="InterPro" id="IPR036526">
    <property type="entry name" value="C-N_Hydrolase_sf"/>
</dbReference>
<dbReference type="Gene3D" id="3.60.110.10">
    <property type="entry name" value="Carbon-nitrogen hydrolase"/>
    <property type="match status" value="1"/>
</dbReference>
<gene>
    <name evidence="5" type="ORF">SAMN05444370_11413</name>
</gene>
<dbReference type="InterPro" id="IPR045254">
    <property type="entry name" value="Nit1/2_C-N_Hydrolase"/>
</dbReference>
<evidence type="ECO:0000259" key="4">
    <source>
        <dbReference type="PROSITE" id="PS50263"/>
    </source>
</evidence>
<dbReference type="InterPro" id="IPR001110">
    <property type="entry name" value="UPF0012_CS"/>
</dbReference>
<dbReference type="EMBL" id="FNQM01000014">
    <property type="protein sequence ID" value="SEA84525.1"/>
    <property type="molecule type" value="Genomic_DNA"/>
</dbReference>
<feature type="compositionally biased region" description="Low complexity" evidence="3">
    <location>
        <begin position="297"/>
        <end position="311"/>
    </location>
</feature>
<feature type="region of interest" description="Disordered" evidence="3">
    <location>
        <begin position="276"/>
        <end position="311"/>
    </location>
</feature>
<dbReference type="PANTHER" id="PTHR23088:SF27">
    <property type="entry name" value="DEAMINATED GLUTATHIONE AMIDASE"/>
    <property type="match status" value="1"/>
</dbReference>
<evidence type="ECO:0000256" key="2">
    <source>
        <dbReference type="ARBA" id="ARBA00022801"/>
    </source>
</evidence>
<dbReference type="PROSITE" id="PS01227">
    <property type="entry name" value="UPF0012"/>
    <property type="match status" value="1"/>
</dbReference>
<dbReference type="CDD" id="cd07572">
    <property type="entry name" value="nit"/>
    <property type="match status" value="1"/>
</dbReference>
<keyword evidence="2 5" id="KW-0378">Hydrolase</keyword>
<dbReference type="AlphaFoldDB" id="A0A1H4EHL8"/>
<dbReference type="SUPFAM" id="SSF56317">
    <property type="entry name" value="Carbon-nitrogen hydrolase"/>
    <property type="match status" value="1"/>
</dbReference>
<dbReference type="PANTHER" id="PTHR23088">
    <property type="entry name" value="NITRILASE-RELATED"/>
    <property type="match status" value="1"/>
</dbReference>
<evidence type="ECO:0000256" key="3">
    <source>
        <dbReference type="SAM" id="MobiDB-lite"/>
    </source>
</evidence>
<organism evidence="5 6">
    <name type="scientific">Rubrimonas cliftonensis</name>
    <dbReference type="NCBI Taxonomy" id="89524"/>
    <lineage>
        <taxon>Bacteria</taxon>
        <taxon>Pseudomonadati</taxon>
        <taxon>Pseudomonadota</taxon>
        <taxon>Alphaproteobacteria</taxon>
        <taxon>Rhodobacterales</taxon>
        <taxon>Paracoccaceae</taxon>
        <taxon>Rubrimonas</taxon>
    </lineage>
</organism>
<dbReference type="PROSITE" id="PS50263">
    <property type="entry name" value="CN_HYDROLASE"/>
    <property type="match status" value="1"/>
</dbReference>
<sequence length="311" mass="33439">MQDVAPERAHPQTPAPRDRLRLMLAQMRSTTTHAGNVATLGPLARRAADEGCAMLCLPEVAGLMNRDEHAARAQVTDEARDPWLAACREAAARHGLWLHAGSSPVLGPDGRFLNRAWMVDPGGEVVARYDKIHLFDVYLGDGEARLESARFAPGAEAVLAPTPWGPMGMTICYDLRFPHLYRMLARAGARLIFAPAAFTVPTGRAHWEVLIRARAIENGAFMVCPAQTGRHDDGRETWGHALAVDPWGAVLADLGFEEGAAVVEIDLTDSETARAKVPSLANERDFAGPLPGQSHVAPPSSSAAASAIARR</sequence>
<evidence type="ECO:0000313" key="6">
    <source>
        <dbReference type="Proteomes" id="UP000198703"/>
    </source>
</evidence>
<feature type="domain" description="CN hydrolase" evidence="4">
    <location>
        <begin position="20"/>
        <end position="267"/>
    </location>
</feature>
<dbReference type="Pfam" id="PF00795">
    <property type="entry name" value="CN_hydrolase"/>
    <property type="match status" value="1"/>
</dbReference>
<dbReference type="STRING" id="89524.SAMN05444370_11413"/>
<dbReference type="RefSeq" id="WP_093255269.1">
    <property type="nucleotide sequence ID" value="NZ_FNQM01000014.1"/>
</dbReference>